<feature type="non-terminal residue" evidence="2">
    <location>
        <position position="1"/>
    </location>
</feature>
<keyword evidence="3" id="KW-1185">Reference proteome</keyword>
<dbReference type="Proteomes" id="UP000324897">
    <property type="component" value="Chromosome 3"/>
</dbReference>
<name>A0A5J9TI59_9POAL</name>
<comment type="caution">
    <text evidence="2">The sequence shown here is derived from an EMBL/GenBank/DDBJ whole genome shotgun (WGS) entry which is preliminary data.</text>
</comment>
<gene>
    <name evidence="2" type="ORF">EJB05_44529</name>
</gene>
<sequence>MVTRAAAAHTHCDTRSARLLQVPGHPTTSFISLPPQIKAWSKSNREENPCLPGSVLRQNILWLLFGCNVACADQWVRHRPDQIHHFICHYCCLCWRLAWQFIWRETSTTPRHATSLMQSIRPFSHPSVYDMVIHSCIGCFFILAADFILADAAVNDHAMNARMTNSLCGNASQKCTSLSNRIVTPAEADADAHTRNANIWNENRTTKKSPMLKPNLK</sequence>
<proteinExistence type="predicted"/>
<accession>A0A5J9TI59</accession>
<evidence type="ECO:0000313" key="2">
    <source>
        <dbReference type="EMBL" id="TVU10972.1"/>
    </source>
</evidence>
<protein>
    <submittedName>
        <fullName evidence="2">Uncharacterized protein</fullName>
    </submittedName>
</protein>
<feature type="region of interest" description="Disordered" evidence="1">
    <location>
        <begin position="194"/>
        <end position="217"/>
    </location>
</feature>
<dbReference type="EMBL" id="RWGY01000039">
    <property type="protein sequence ID" value="TVU10972.1"/>
    <property type="molecule type" value="Genomic_DNA"/>
</dbReference>
<evidence type="ECO:0000313" key="3">
    <source>
        <dbReference type="Proteomes" id="UP000324897"/>
    </source>
</evidence>
<reference evidence="2 3" key="1">
    <citation type="journal article" date="2019" name="Sci. Rep.">
        <title>A high-quality genome of Eragrostis curvula grass provides insights into Poaceae evolution and supports new strategies to enhance forage quality.</title>
        <authorList>
            <person name="Carballo J."/>
            <person name="Santos B.A.C.M."/>
            <person name="Zappacosta D."/>
            <person name="Garbus I."/>
            <person name="Selva J.P."/>
            <person name="Gallo C.A."/>
            <person name="Diaz A."/>
            <person name="Albertini E."/>
            <person name="Caccamo M."/>
            <person name="Echenique V."/>
        </authorList>
    </citation>
    <scope>NUCLEOTIDE SEQUENCE [LARGE SCALE GENOMIC DNA]</scope>
    <source>
        <strain evidence="3">cv. Victoria</strain>
        <tissue evidence="2">Leaf</tissue>
    </source>
</reference>
<evidence type="ECO:0000256" key="1">
    <source>
        <dbReference type="SAM" id="MobiDB-lite"/>
    </source>
</evidence>
<dbReference type="Gramene" id="TVU10972">
    <property type="protein sequence ID" value="TVU10972"/>
    <property type="gene ID" value="EJB05_44529"/>
</dbReference>
<dbReference type="AlphaFoldDB" id="A0A5J9TI59"/>
<organism evidence="2 3">
    <name type="scientific">Eragrostis curvula</name>
    <name type="common">weeping love grass</name>
    <dbReference type="NCBI Taxonomy" id="38414"/>
    <lineage>
        <taxon>Eukaryota</taxon>
        <taxon>Viridiplantae</taxon>
        <taxon>Streptophyta</taxon>
        <taxon>Embryophyta</taxon>
        <taxon>Tracheophyta</taxon>
        <taxon>Spermatophyta</taxon>
        <taxon>Magnoliopsida</taxon>
        <taxon>Liliopsida</taxon>
        <taxon>Poales</taxon>
        <taxon>Poaceae</taxon>
        <taxon>PACMAD clade</taxon>
        <taxon>Chloridoideae</taxon>
        <taxon>Eragrostideae</taxon>
        <taxon>Eragrostidinae</taxon>
        <taxon>Eragrostis</taxon>
    </lineage>
</organism>